<name>A0ABT6G2D9_9FLAO</name>
<dbReference type="Proteomes" id="UP001529085">
    <property type="component" value="Unassembled WGS sequence"/>
</dbReference>
<evidence type="ECO:0008006" key="3">
    <source>
        <dbReference type="Google" id="ProtNLM"/>
    </source>
</evidence>
<evidence type="ECO:0000313" key="2">
    <source>
        <dbReference type="Proteomes" id="UP001529085"/>
    </source>
</evidence>
<comment type="caution">
    <text evidence="1">The sequence shown here is derived from an EMBL/GenBank/DDBJ whole genome shotgun (WGS) entry which is preliminary data.</text>
</comment>
<evidence type="ECO:0000313" key="1">
    <source>
        <dbReference type="EMBL" id="MDG4716198.1"/>
    </source>
</evidence>
<dbReference type="RefSeq" id="WP_278005648.1">
    <property type="nucleotide sequence ID" value="NZ_JARSBN010000005.1"/>
</dbReference>
<protein>
    <recommendedName>
        <fullName evidence="3">Lipoprotein</fullName>
    </recommendedName>
</protein>
<reference evidence="1 2" key="1">
    <citation type="submission" date="2023-03" db="EMBL/GenBank/DDBJ databases">
        <title>Strain YYF002 represents a novel species in the genus Winogradskyella isolated from seawater.</title>
        <authorList>
            <person name="Fu Z.-Y."/>
        </authorList>
    </citation>
    <scope>NUCLEOTIDE SEQUENCE [LARGE SCALE GENOMIC DNA]</scope>
    <source>
        <strain evidence="1 2">YYF002</strain>
    </source>
</reference>
<dbReference type="EMBL" id="JARSBN010000005">
    <property type="protein sequence ID" value="MDG4716198.1"/>
    <property type="molecule type" value="Genomic_DNA"/>
</dbReference>
<proteinExistence type="predicted"/>
<keyword evidence="2" id="KW-1185">Reference proteome</keyword>
<gene>
    <name evidence="1" type="ORF">P7122_09960</name>
</gene>
<organism evidence="1 2">
    <name type="scientific">Winogradskyella marincola</name>
    <dbReference type="NCBI Taxonomy" id="3037795"/>
    <lineage>
        <taxon>Bacteria</taxon>
        <taxon>Pseudomonadati</taxon>
        <taxon>Bacteroidota</taxon>
        <taxon>Flavobacteriia</taxon>
        <taxon>Flavobacteriales</taxon>
        <taxon>Flavobacteriaceae</taxon>
        <taxon>Winogradskyella</taxon>
    </lineage>
</organism>
<accession>A0ABT6G2D9</accession>
<sequence length="179" mass="20062">MKTKLILILCLIGLTNCEVSSVDTDDPNYVFDGRGGIKCKVDGKLIKPKVSFSGTGLAADVEFISWNNEEYLSLSFLNGGESPDFISQSVRMKIIDVVPESIQVGNIYTLENEDNWNYGKYSYGGIDFNYSTNDLNTGELEVVFHDLENRILGGTFHYNAIDENGIIVEIREGEFDMKY</sequence>